<feature type="coiled-coil region" evidence="6">
    <location>
        <begin position="154"/>
        <end position="223"/>
    </location>
</feature>
<organism evidence="9 10">
    <name type="scientific">Youngiibacter multivorans</name>
    <dbReference type="NCBI Taxonomy" id="937251"/>
    <lineage>
        <taxon>Bacteria</taxon>
        <taxon>Bacillati</taxon>
        <taxon>Bacillota</taxon>
        <taxon>Clostridia</taxon>
        <taxon>Eubacteriales</taxon>
        <taxon>Clostridiaceae</taxon>
        <taxon>Youngiibacter</taxon>
    </lineage>
</organism>
<keyword evidence="3 7" id="KW-0732">Signal</keyword>
<dbReference type="GO" id="GO:0016787">
    <property type="term" value="F:hydrolase activity"/>
    <property type="evidence" value="ECO:0007669"/>
    <property type="project" value="UniProtKB-KW"/>
</dbReference>
<dbReference type="Gene3D" id="3.90.1720.10">
    <property type="entry name" value="endopeptidase domain like (from Nostoc punctiforme)"/>
    <property type="match status" value="1"/>
</dbReference>
<keyword evidence="2" id="KW-0645">Protease</keyword>
<feature type="coiled-coil region" evidence="6">
    <location>
        <begin position="38"/>
        <end position="107"/>
    </location>
</feature>
<evidence type="ECO:0000256" key="4">
    <source>
        <dbReference type="ARBA" id="ARBA00022801"/>
    </source>
</evidence>
<evidence type="ECO:0000313" key="10">
    <source>
        <dbReference type="Proteomes" id="UP001519271"/>
    </source>
</evidence>
<keyword evidence="10" id="KW-1185">Reference proteome</keyword>
<dbReference type="InterPro" id="IPR000064">
    <property type="entry name" value="NLP_P60_dom"/>
</dbReference>
<feature type="signal peptide" evidence="7">
    <location>
        <begin position="1"/>
        <end position="27"/>
    </location>
</feature>
<comment type="caution">
    <text evidence="9">The sequence shown here is derived from an EMBL/GenBank/DDBJ whole genome shotgun (WGS) entry which is preliminary data.</text>
</comment>
<sequence length="420" mass="45695">MKNIRLKVTAAILASVLLFGTSVPVMADPLTTEQSQQLDTTQAEYEAIEAKIHDLHEKLDVILDDITDIMVKIDDTKAQIAGVQAKVTAKEAEIAAIQAELDIKTKEYGDRLRAMYMQGNTGLIDAILGSESLADLIARADAIIKIAKIDKQMLDEINTLKADLEVQKEALQDEIATLNDLNIQNEADLASVKVKQDETNVVLAEMETEEKKLRGSLEQQEAGLIGDYASVINSSSSSDSDLNAAITALRAVRSQVITDKVDDQIVALIEKAKSVLREREAARQAAASASSSASRGNVSASSSAIVNYAYNFLGIRYVWGGNTPSTGFDCSGFTKYVYAHFGVNLPRVSREQAQVGTYKSVAERQPGDLLYFGSGGRVTHVGIYIGNNQMIHAPRPGKSVEITTLRYYNNYMGARRIIGN</sequence>
<keyword evidence="5" id="KW-0788">Thiol protease</keyword>
<protein>
    <submittedName>
        <fullName evidence="9">Cell wall-associated NlpC family hydrolase/cell division protein FtsB</fullName>
    </submittedName>
</protein>
<dbReference type="Proteomes" id="UP001519271">
    <property type="component" value="Unassembled WGS sequence"/>
</dbReference>
<dbReference type="PROSITE" id="PS51935">
    <property type="entry name" value="NLPC_P60"/>
    <property type="match status" value="1"/>
</dbReference>
<evidence type="ECO:0000256" key="2">
    <source>
        <dbReference type="ARBA" id="ARBA00022670"/>
    </source>
</evidence>
<reference evidence="9 10" key="1">
    <citation type="submission" date="2021-03" db="EMBL/GenBank/DDBJ databases">
        <title>Genomic Encyclopedia of Type Strains, Phase IV (KMG-IV): sequencing the most valuable type-strain genomes for metagenomic binning, comparative biology and taxonomic classification.</title>
        <authorList>
            <person name="Goeker M."/>
        </authorList>
    </citation>
    <scope>NUCLEOTIDE SEQUENCE [LARGE SCALE GENOMIC DNA]</scope>
    <source>
        <strain evidence="9 10">DSM 6139</strain>
    </source>
</reference>
<feature type="chain" id="PRO_5046621539" evidence="7">
    <location>
        <begin position="28"/>
        <end position="420"/>
    </location>
</feature>
<name>A0ABS4G4Y2_9CLOT</name>
<dbReference type="InterPro" id="IPR051202">
    <property type="entry name" value="Peptidase_C40"/>
</dbReference>
<dbReference type="InterPro" id="IPR038765">
    <property type="entry name" value="Papain-like_cys_pep_sf"/>
</dbReference>
<keyword evidence="6" id="KW-0175">Coiled coil</keyword>
<dbReference type="PANTHER" id="PTHR47053:SF1">
    <property type="entry name" value="MUREIN DD-ENDOPEPTIDASE MEPH-RELATED"/>
    <property type="match status" value="1"/>
</dbReference>
<dbReference type="PANTHER" id="PTHR47053">
    <property type="entry name" value="MUREIN DD-ENDOPEPTIDASE MEPH-RELATED"/>
    <property type="match status" value="1"/>
</dbReference>
<evidence type="ECO:0000256" key="3">
    <source>
        <dbReference type="ARBA" id="ARBA00022729"/>
    </source>
</evidence>
<evidence type="ECO:0000313" key="9">
    <source>
        <dbReference type="EMBL" id="MBP1919532.1"/>
    </source>
</evidence>
<gene>
    <name evidence="9" type="ORF">J2Z34_002021</name>
</gene>
<dbReference type="InterPro" id="IPR057309">
    <property type="entry name" value="PcsB_CC"/>
</dbReference>
<keyword evidence="4 9" id="KW-0378">Hydrolase</keyword>
<evidence type="ECO:0000256" key="7">
    <source>
        <dbReference type="SAM" id="SignalP"/>
    </source>
</evidence>
<dbReference type="Pfam" id="PF00877">
    <property type="entry name" value="NLPC_P60"/>
    <property type="match status" value="1"/>
</dbReference>
<dbReference type="Pfam" id="PF24568">
    <property type="entry name" value="CC_PcsB"/>
    <property type="match status" value="1"/>
</dbReference>
<evidence type="ECO:0000256" key="6">
    <source>
        <dbReference type="SAM" id="Coils"/>
    </source>
</evidence>
<evidence type="ECO:0000259" key="8">
    <source>
        <dbReference type="PROSITE" id="PS51935"/>
    </source>
</evidence>
<evidence type="ECO:0000256" key="5">
    <source>
        <dbReference type="ARBA" id="ARBA00022807"/>
    </source>
</evidence>
<dbReference type="EMBL" id="JAGGKC010000016">
    <property type="protein sequence ID" value="MBP1919532.1"/>
    <property type="molecule type" value="Genomic_DNA"/>
</dbReference>
<evidence type="ECO:0000256" key="1">
    <source>
        <dbReference type="ARBA" id="ARBA00007074"/>
    </source>
</evidence>
<dbReference type="RefSeq" id="WP_209459734.1">
    <property type="nucleotide sequence ID" value="NZ_JAGGKC010000016.1"/>
</dbReference>
<dbReference type="SUPFAM" id="SSF54001">
    <property type="entry name" value="Cysteine proteinases"/>
    <property type="match status" value="1"/>
</dbReference>
<feature type="domain" description="NlpC/P60" evidence="8">
    <location>
        <begin position="299"/>
        <end position="420"/>
    </location>
</feature>
<proteinExistence type="inferred from homology"/>
<comment type="similarity">
    <text evidence="1">Belongs to the peptidase C40 family.</text>
</comment>
<dbReference type="Gene3D" id="6.10.250.3150">
    <property type="match status" value="1"/>
</dbReference>
<accession>A0ABS4G4Y2</accession>